<dbReference type="InterPro" id="IPR006750">
    <property type="entry name" value="YdcZ"/>
</dbReference>
<name>A0A1S2VKB7_9BACT</name>
<protein>
    <recommendedName>
        <fullName evidence="4">DMT family transporter</fullName>
    </recommendedName>
</protein>
<keyword evidence="1" id="KW-0472">Membrane</keyword>
<dbReference type="EMBL" id="MORL01000004">
    <property type="protein sequence ID" value="OIN59199.1"/>
    <property type="molecule type" value="Genomic_DNA"/>
</dbReference>
<feature type="transmembrane region" description="Helical" evidence="1">
    <location>
        <begin position="128"/>
        <end position="145"/>
    </location>
</feature>
<organism evidence="2 3">
    <name type="scientific">Arsenicibacter rosenii</name>
    <dbReference type="NCBI Taxonomy" id="1750698"/>
    <lineage>
        <taxon>Bacteria</taxon>
        <taxon>Pseudomonadati</taxon>
        <taxon>Bacteroidota</taxon>
        <taxon>Cytophagia</taxon>
        <taxon>Cytophagales</taxon>
        <taxon>Spirosomataceae</taxon>
        <taxon>Arsenicibacter</taxon>
    </lineage>
</organism>
<dbReference type="PANTHER" id="PTHR34821:SF2">
    <property type="entry name" value="INNER MEMBRANE PROTEIN YDCZ"/>
    <property type="match status" value="1"/>
</dbReference>
<dbReference type="GO" id="GO:0005886">
    <property type="term" value="C:plasma membrane"/>
    <property type="evidence" value="ECO:0007669"/>
    <property type="project" value="TreeGrafter"/>
</dbReference>
<proteinExistence type="predicted"/>
<dbReference type="Pfam" id="PF04657">
    <property type="entry name" value="DMT_YdcZ"/>
    <property type="match status" value="1"/>
</dbReference>
<evidence type="ECO:0000313" key="3">
    <source>
        <dbReference type="Proteomes" id="UP000181790"/>
    </source>
</evidence>
<keyword evidence="3" id="KW-1185">Reference proteome</keyword>
<sequence>MSFFYYILAFLTGIANSTQSGVNSQLRLALQNPLLAAVGSFGGGFLSLLLLQFTIGSPVPSLEVLRQVSWWKWTGGLLGVFYVCSVIISVPKIGPTNLLSLSVAGQLLAAVVLEHYGWVGFREHAVNIWRILGILLIILGVVLVVKN</sequence>
<dbReference type="Proteomes" id="UP000181790">
    <property type="component" value="Unassembled WGS sequence"/>
</dbReference>
<keyword evidence="1" id="KW-0812">Transmembrane</keyword>
<comment type="caution">
    <text evidence="2">The sequence shown here is derived from an EMBL/GenBank/DDBJ whole genome shotgun (WGS) entry which is preliminary data.</text>
</comment>
<evidence type="ECO:0000256" key="1">
    <source>
        <dbReference type="SAM" id="Phobius"/>
    </source>
</evidence>
<feature type="transmembrane region" description="Helical" evidence="1">
    <location>
        <begin position="6"/>
        <end position="22"/>
    </location>
</feature>
<gene>
    <name evidence="2" type="ORF">BLX24_09395</name>
</gene>
<feature type="transmembrane region" description="Helical" evidence="1">
    <location>
        <begin position="70"/>
        <end position="90"/>
    </location>
</feature>
<evidence type="ECO:0000313" key="2">
    <source>
        <dbReference type="EMBL" id="OIN59199.1"/>
    </source>
</evidence>
<keyword evidence="1" id="KW-1133">Transmembrane helix</keyword>
<accession>A0A1S2VKB7</accession>
<evidence type="ECO:0008006" key="4">
    <source>
        <dbReference type="Google" id="ProtNLM"/>
    </source>
</evidence>
<reference evidence="2 3" key="1">
    <citation type="submission" date="2016-10" db="EMBL/GenBank/DDBJ databases">
        <title>Arsenicibacter rosenii gen. nov., sp. nov., an efficient arsenic-methylating bacterium isolated from an arsenic-contaminated paddy soil.</title>
        <authorList>
            <person name="Huang K."/>
        </authorList>
    </citation>
    <scope>NUCLEOTIDE SEQUENCE [LARGE SCALE GENOMIC DNA]</scope>
    <source>
        <strain evidence="2 3">SM-1</strain>
    </source>
</reference>
<feature type="transmembrane region" description="Helical" evidence="1">
    <location>
        <begin position="97"/>
        <end position="116"/>
    </location>
</feature>
<dbReference type="PANTHER" id="PTHR34821">
    <property type="entry name" value="INNER MEMBRANE PROTEIN YDCZ"/>
    <property type="match status" value="1"/>
</dbReference>
<feature type="transmembrane region" description="Helical" evidence="1">
    <location>
        <begin position="34"/>
        <end position="55"/>
    </location>
</feature>
<dbReference type="RefSeq" id="WP_071502883.1">
    <property type="nucleotide sequence ID" value="NZ_MORL01000004.1"/>
</dbReference>
<dbReference type="AlphaFoldDB" id="A0A1S2VKB7"/>
<dbReference type="OrthoDB" id="9097160at2"/>